<dbReference type="EMBL" id="VDMB01000021">
    <property type="protein sequence ID" value="TYT73758.1"/>
    <property type="molecule type" value="Genomic_DNA"/>
</dbReference>
<name>A0A5S5MDG6_9BACT</name>
<dbReference type="SMART" id="SM00881">
    <property type="entry name" value="CoA_binding"/>
    <property type="match status" value="1"/>
</dbReference>
<keyword evidence="3" id="KW-1185">Reference proteome</keyword>
<dbReference type="PANTHER" id="PTHR33303">
    <property type="entry name" value="CYTOPLASMIC PROTEIN-RELATED"/>
    <property type="match status" value="1"/>
</dbReference>
<dbReference type="AlphaFoldDB" id="A0A5S5MDG6"/>
<dbReference type="Proteomes" id="UP000321899">
    <property type="component" value="Unassembled WGS sequence"/>
</dbReference>
<evidence type="ECO:0000313" key="3">
    <source>
        <dbReference type="Proteomes" id="UP000321899"/>
    </source>
</evidence>
<accession>A0A5S5MDG6</accession>
<comment type="caution">
    <text evidence="2">The sequence shown here is derived from an EMBL/GenBank/DDBJ whole genome shotgun (WGS) entry which is preliminary data.</text>
</comment>
<evidence type="ECO:0000259" key="1">
    <source>
        <dbReference type="SMART" id="SM00881"/>
    </source>
</evidence>
<gene>
    <name evidence="2" type="ORF">FIM25_13535</name>
</gene>
<feature type="domain" description="CoA-binding" evidence="1">
    <location>
        <begin position="17"/>
        <end position="110"/>
    </location>
</feature>
<dbReference type="InterPro" id="IPR003781">
    <property type="entry name" value="CoA-bd"/>
</dbReference>
<reference evidence="2 3" key="1">
    <citation type="submission" date="2019-06" db="EMBL/GenBank/DDBJ databases">
        <title>Desulfobotulus mexicanus sp. nov., a novel sulfate-reducing bacterium isolated from the sediment of an alkaline crater lake in Mexico.</title>
        <authorList>
            <person name="Hirschler-Rea A."/>
        </authorList>
    </citation>
    <scope>NUCLEOTIDE SEQUENCE [LARGE SCALE GENOMIC DNA]</scope>
    <source>
        <strain evidence="2 3">PAR22N</strain>
    </source>
</reference>
<dbReference type="RefSeq" id="WP_139450300.1">
    <property type="nucleotide sequence ID" value="NZ_VDMB01000021.1"/>
</dbReference>
<dbReference type="PANTHER" id="PTHR33303:SF2">
    <property type="entry name" value="COA-BINDING DOMAIN-CONTAINING PROTEIN"/>
    <property type="match status" value="1"/>
</dbReference>
<protein>
    <submittedName>
        <fullName evidence="2">CoA-binding protein</fullName>
    </submittedName>
</protein>
<dbReference type="SUPFAM" id="SSF51735">
    <property type="entry name" value="NAD(P)-binding Rossmann-fold domains"/>
    <property type="match status" value="1"/>
</dbReference>
<organism evidence="2 3">
    <name type="scientific">Desulfobotulus mexicanus</name>
    <dbReference type="NCBI Taxonomy" id="2586642"/>
    <lineage>
        <taxon>Bacteria</taxon>
        <taxon>Pseudomonadati</taxon>
        <taxon>Thermodesulfobacteriota</taxon>
        <taxon>Desulfobacteria</taxon>
        <taxon>Desulfobacterales</taxon>
        <taxon>Desulfobacteraceae</taxon>
        <taxon>Desulfobotulus</taxon>
    </lineage>
</organism>
<dbReference type="InterPro" id="IPR036291">
    <property type="entry name" value="NAD(P)-bd_dom_sf"/>
</dbReference>
<dbReference type="Gene3D" id="3.40.50.720">
    <property type="entry name" value="NAD(P)-binding Rossmann-like Domain"/>
    <property type="match status" value="1"/>
</dbReference>
<proteinExistence type="predicted"/>
<sequence length="141" mass="15351">MSKGRILKEDVDIQSALKDAKIIAVLGMSPKPERDSNKVGRYMMAAGYDLIPVNPAKGEILGLVVQEKIEDLAPGSVDILDVFRKSEDVAGHVDAAISLKPKLVWMQLGVENMEAAERLMAAGIDVIMDKCIKVEHARLVV</sequence>
<dbReference type="OrthoDB" id="9804695at2"/>
<evidence type="ECO:0000313" key="2">
    <source>
        <dbReference type="EMBL" id="TYT73758.1"/>
    </source>
</evidence>
<dbReference type="Pfam" id="PF13380">
    <property type="entry name" value="CoA_binding_2"/>
    <property type="match status" value="1"/>
</dbReference>